<keyword evidence="2" id="KW-0328">Glycosyltransferase</keyword>
<dbReference type="EMBL" id="JBHPBY010000102">
    <property type="protein sequence ID" value="MFC1850484.1"/>
    <property type="molecule type" value="Genomic_DNA"/>
</dbReference>
<feature type="domain" description="Glycosyl transferase family 1" evidence="1">
    <location>
        <begin position="194"/>
        <end position="326"/>
    </location>
</feature>
<organism evidence="2 3">
    <name type="scientific">candidate division CSSED10-310 bacterium</name>
    <dbReference type="NCBI Taxonomy" id="2855610"/>
    <lineage>
        <taxon>Bacteria</taxon>
        <taxon>Bacteria division CSSED10-310</taxon>
    </lineage>
</organism>
<evidence type="ECO:0000313" key="3">
    <source>
        <dbReference type="Proteomes" id="UP001594351"/>
    </source>
</evidence>
<dbReference type="PANTHER" id="PTHR45947:SF3">
    <property type="entry name" value="SULFOQUINOVOSYL TRANSFERASE SQD2"/>
    <property type="match status" value="1"/>
</dbReference>
<name>A0ABV6YWD6_UNCC1</name>
<dbReference type="Proteomes" id="UP001594351">
    <property type="component" value="Unassembled WGS sequence"/>
</dbReference>
<accession>A0ABV6YWD6</accession>
<dbReference type="InterPro" id="IPR001296">
    <property type="entry name" value="Glyco_trans_1"/>
</dbReference>
<evidence type="ECO:0000313" key="2">
    <source>
        <dbReference type="EMBL" id="MFC1850484.1"/>
    </source>
</evidence>
<dbReference type="PANTHER" id="PTHR45947">
    <property type="entry name" value="SULFOQUINOVOSYL TRANSFERASE SQD2"/>
    <property type="match status" value="1"/>
</dbReference>
<reference evidence="2 3" key="1">
    <citation type="submission" date="2024-09" db="EMBL/GenBank/DDBJ databases">
        <title>Laminarin stimulates single cell rates of sulfate reduction while oxygen inhibits transcriptomic activity in coastal marine sediment.</title>
        <authorList>
            <person name="Lindsay M."/>
            <person name="Orcutt B."/>
            <person name="Emerson D."/>
            <person name="Stepanauskas R."/>
            <person name="D'Angelo T."/>
        </authorList>
    </citation>
    <scope>NUCLEOTIDE SEQUENCE [LARGE SCALE GENOMIC DNA]</scope>
    <source>
        <strain evidence="2">SAG AM-311-K15</strain>
    </source>
</reference>
<protein>
    <submittedName>
        <fullName evidence="2">Glycosyltransferase</fullName>
        <ecNumber evidence="2">2.4.-.-</ecNumber>
    </submittedName>
</protein>
<keyword evidence="3" id="KW-1185">Reference proteome</keyword>
<gene>
    <name evidence="2" type="ORF">ACFL27_09865</name>
</gene>
<comment type="caution">
    <text evidence="2">The sequence shown here is derived from an EMBL/GenBank/DDBJ whole genome shotgun (WGS) entry which is preliminary data.</text>
</comment>
<evidence type="ECO:0000259" key="1">
    <source>
        <dbReference type="Pfam" id="PF00534"/>
    </source>
</evidence>
<sequence>MKVALVHDWLTGMRGGEKVLEVFCELFPEAKLFTLLHRKGSVSSTIEAMDIETSFLQSMPFIFKKYRHFLPLFPVAIESFDAREYDLIISSSHCVALGIITRPSSCHICYCFTPIRYGWDMYQDYFGPSNGRGLAKFLIPFFLNRLRCWDVTASHRVDAFVAISQHVAQRIKKFYRRDSRVIYPPVSADRFEINPKQGDFFLIVSALSPYKRLDIAIEAFNQLEQNLIIIGDGPLYNQLREQANSTISFLGWQPDEVVAEYFARCQGFLFCGEEDFGITVLEANAAGRPVIAYRAGGALETIIEGETGLFFDEQSPASLMKAIEKFDPLDYDPVKIRERALLFDRTHFKNTVADYIFQTYERYLKKEFDCVETT</sequence>
<dbReference type="SUPFAM" id="SSF53756">
    <property type="entry name" value="UDP-Glycosyltransferase/glycogen phosphorylase"/>
    <property type="match status" value="1"/>
</dbReference>
<keyword evidence="2" id="KW-0808">Transferase</keyword>
<dbReference type="GO" id="GO:0016757">
    <property type="term" value="F:glycosyltransferase activity"/>
    <property type="evidence" value="ECO:0007669"/>
    <property type="project" value="UniProtKB-KW"/>
</dbReference>
<proteinExistence type="predicted"/>
<dbReference type="Pfam" id="PF00534">
    <property type="entry name" value="Glycos_transf_1"/>
    <property type="match status" value="1"/>
</dbReference>
<dbReference type="Gene3D" id="3.40.50.2000">
    <property type="entry name" value="Glycogen Phosphorylase B"/>
    <property type="match status" value="2"/>
</dbReference>
<dbReference type="EC" id="2.4.-.-" evidence="2"/>
<dbReference type="InterPro" id="IPR050194">
    <property type="entry name" value="Glycosyltransferase_grp1"/>
</dbReference>